<proteinExistence type="inferred from homology"/>
<feature type="region of interest" description="Disordered" evidence="7">
    <location>
        <begin position="39"/>
        <end position="122"/>
    </location>
</feature>
<evidence type="ECO:0000256" key="1">
    <source>
        <dbReference type="ARBA" id="ARBA00000971"/>
    </source>
</evidence>
<comment type="caution">
    <text evidence="9">The sequence shown here is derived from an EMBL/GenBank/DDBJ whole genome shotgun (WGS) entry which is preliminary data.</text>
</comment>
<keyword evidence="10" id="KW-1185">Reference proteome</keyword>
<dbReference type="GO" id="GO:0005730">
    <property type="term" value="C:nucleolus"/>
    <property type="evidence" value="ECO:0007669"/>
    <property type="project" value="TreeGrafter"/>
</dbReference>
<dbReference type="InterPro" id="IPR001179">
    <property type="entry name" value="PPIase_FKBP_dom"/>
</dbReference>
<dbReference type="GO" id="GO:0000785">
    <property type="term" value="C:chromatin"/>
    <property type="evidence" value="ECO:0007669"/>
    <property type="project" value="TreeGrafter"/>
</dbReference>
<evidence type="ECO:0000256" key="2">
    <source>
        <dbReference type="ARBA" id="ARBA00007838"/>
    </source>
</evidence>
<dbReference type="PANTHER" id="PTHR43811">
    <property type="entry name" value="FKBP-TYPE PEPTIDYL-PROLYL CIS-TRANS ISOMERASE FKPA"/>
    <property type="match status" value="1"/>
</dbReference>
<evidence type="ECO:0000256" key="3">
    <source>
        <dbReference type="ARBA" id="ARBA00023110"/>
    </source>
</evidence>
<evidence type="ECO:0000256" key="5">
    <source>
        <dbReference type="PIRNR" id="PIRNR001473"/>
    </source>
</evidence>
<keyword evidence="4 5" id="KW-0413">Isomerase</keyword>
<gene>
    <name evidence="9" type="primary">FPR4</name>
    <name evidence="9" type="ORF">C6P45_001378</name>
</gene>
<comment type="catalytic activity">
    <reaction evidence="1 5 6">
        <text>[protein]-peptidylproline (omega=180) = [protein]-peptidylproline (omega=0)</text>
        <dbReference type="Rhea" id="RHEA:16237"/>
        <dbReference type="Rhea" id="RHEA-COMP:10747"/>
        <dbReference type="Rhea" id="RHEA-COMP:10748"/>
        <dbReference type="ChEBI" id="CHEBI:83833"/>
        <dbReference type="ChEBI" id="CHEBI:83834"/>
        <dbReference type="EC" id="5.2.1.8"/>
    </reaction>
</comment>
<dbReference type="EC" id="5.2.1.8" evidence="5"/>
<evidence type="ECO:0000256" key="7">
    <source>
        <dbReference type="SAM" id="MobiDB-lite"/>
    </source>
</evidence>
<dbReference type="PANTHER" id="PTHR43811:SF19">
    <property type="entry name" value="39 KDA FK506-BINDING NUCLEAR PROTEIN"/>
    <property type="match status" value="1"/>
</dbReference>
<accession>A0A9P6W3W3</accession>
<evidence type="ECO:0000259" key="8">
    <source>
        <dbReference type="PROSITE" id="PS50059"/>
    </source>
</evidence>
<feature type="compositionally biased region" description="Basic and acidic residues" evidence="7">
    <location>
        <begin position="277"/>
        <end position="289"/>
    </location>
</feature>
<dbReference type="OrthoDB" id="77911at2759"/>
<dbReference type="InterPro" id="IPR023566">
    <property type="entry name" value="PPIase_Fpr3/Fpr4-like"/>
</dbReference>
<feature type="compositionally biased region" description="Acidic residues" evidence="7">
    <location>
        <begin position="62"/>
        <end position="83"/>
    </location>
</feature>
<keyword evidence="3 5" id="KW-0697">Rotamase</keyword>
<evidence type="ECO:0000256" key="4">
    <source>
        <dbReference type="ARBA" id="ARBA00023235"/>
    </source>
</evidence>
<feature type="compositionally biased region" description="Acidic residues" evidence="7">
    <location>
        <begin position="180"/>
        <end position="226"/>
    </location>
</feature>
<dbReference type="GO" id="GO:0003755">
    <property type="term" value="F:peptidyl-prolyl cis-trans isomerase activity"/>
    <property type="evidence" value="ECO:0007669"/>
    <property type="project" value="UniProtKB-KW"/>
</dbReference>
<feature type="compositionally biased region" description="Acidic residues" evidence="7">
    <location>
        <begin position="255"/>
        <end position="266"/>
    </location>
</feature>
<comment type="similarity">
    <text evidence="2">Belongs to the FKBP-type PPIase family. FKBP3/4 subfamily.</text>
</comment>
<dbReference type="Pfam" id="PF17800">
    <property type="entry name" value="NPL"/>
    <property type="match status" value="1"/>
</dbReference>
<dbReference type="InterPro" id="IPR046357">
    <property type="entry name" value="PPIase_dom_sf"/>
</dbReference>
<evidence type="ECO:0000313" key="9">
    <source>
        <dbReference type="EMBL" id="KAG0661444.1"/>
    </source>
</evidence>
<feature type="region of interest" description="Disordered" evidence="7">
    <location>
        <begin position="164"/>
        <end position="296"/>
    </location>
</feature>
<sequence length="405" mass="45481">MSDMLPLATYSINVEPYDPTPAIGLDMPVTIRLTMAAIDPEPFDDEKKPSTLRMIKRNPDYDMYDYDDEDEEDIDAEESEEEEEKPKGKKHSHSHKHDHKHKKEDGEAEDEEEEEEEEIDDEFEECVLATLSPETGFQTALDITIAPEEDIQFVVTGSYTVSLSGNYVKHPFDTPIEGLGSDEDEEGEYDDEDNLDDLINDEDEEIEDLDDEQLSDELDDLEDASDIEGRIEELVAKDEKSTKQTKKNNKRKEQEPEEKEESEEEEKPAKKAKKSKKVEFKKDLEEGPTKAKQPKAKTLAGGIVVEDRVTGKGQLAKKGSRIGMRYIGKLKNGKVFDKNTSGKPFAFKLGQGEVIKGWDIGVAGMAVGGERRIVIPAPYAYGKQALPGIPANSELTFDVKLVSMK</sequence>
<dbReference type="InterPro" id="IPR041232">
    <property type="entry name" value="NPL"/>
</dbReference>
<name>A0A9P6W3W3_MAUEX</name>
<dbReference type="Gene3D" id="2.60.120.340">
    <property type="entry name" value="Nucleoplasmin core domain"/>
    <property type="match status" value="1"/>
</dbReference>
<evidence type="ECO:0000313" key="10">
    <source>
        <dbReference type="Proteomes" id="UP000750334"/>
    </source>
</evidence>
<feature type="compositionally biased region" description="Basic residues" evidence="7">
    <location>
        <begin position="87"/>
        <end position="102"/>
    </location>
</feature>
<feature type="domain" description="PPIase FKBP-type" evidence="8">
    <location>
        <begin position="319"/>
        <end position="405"/>
    </location>
</feature>
<dbReference type="PIRSF" id="PIRSF001473">
    <property type="entry name" value="FK506-bp_FPR3"/>
    <property type="match status" value="1"/>
</dbReference>
<organism evidence="9 10">
    <name type="scientific">Maudiozyma exigua</name>
    <name type="common">Yeast</name>
    <name type="synonym">Kazachstania exigua</name>
    <dbReference type="NCBI Taxonomy" id="34358"/>
    <lineage>
        <taxon>Eukaryota</taxon>
        <taxon>Fungi</taxon>
        <taxon>Dikarya</taxon>
        <taxon>Ascomycota</taxon>
        <taxon>Saccharomycotina</taxon>
        <taxon>Saccharomycetes</taxon>
        <taxon>Saccharomycetales</taxon>
        <taxon>Saccharomycetaceae</taxon>
        <taxon>Maudiozyma</taxon>
    </lineage>
</organism>
<dbReference type="Gene3D" id="3.10.50.40">
    <property type="match status" value="1"/>
</dbReference>
<feature type="compositionally biased region" description="Basic and acidic residues" evidence="7">
    <location>
        <begin position="227"/>
        <end position="242"/>
    </location>
</feature>
<reference evidence="9 10" key="1">
    <citation type="submission" date="2020-11" db="EMBL/GenBank/DDBJ databases">
        <title>Kefir isolates.</title>
        <authorList>
            <person name="Marcisauskas S."/>
            <person name="Kim Y."/>
            <person name="Blasche S."/>
        </authorList>
    </citation>
    <scope>NUCLEOTIDE SEQUENCE [LARGE SCALE GENOMIC DNA]</scope>
    <source>
        <strain evidence="9 10">OG2</strain>
    </source>
</reference>
<dbReference type="PROSITE" id="PS50059">
    <property type="entry name" value="FKBP_PPIASE"/>
    <property type="match status" value="1"/>
</dbReference>
<dbReference type="Pfam" id="PF00254">
    <property type="entry name" value="FKBP_C"/>
    <property type="match status" value="1"/>
</dbReference>
<protein>
    <recommendedName>
        <fullName evidence="5">FK506-binding protein</fullName>
        <ecNumber evidence="5">5.2.1.8</ecNumber>
    </recommendedName>
</protein>
<evidence type="ECO:0000256" key="6">
    <source>
        <dbReference type="PROSITE-ProRule" id="PRU00277"/>
    </source>
</evidence>
<dbReference type="Proteomes" id="UP000750334">
    <property type="component" value="Unassembled WGS sequence"/>
</dbReference>
<dbReference type="AlphaFoldDB" id="A0A9P6W3W3"/>
<dbReference type="SUPFAM" id="SSF54534">
    <property type="entry name" value="FKBP-like"/>
    <property type="match status" value="1"/>
</dbReference>
<dbReference type="EMBL" id="PUHR01000160">
    <property type="protein sequence ID" value="KAG0661444.1"/>
    <property type="molecule type" value="Genomic_DNA"/>
</dbReference>
<feature type="compositionally biased region" description="Acidic residues" evidence="7">
    <location>
        <begin position="106"/>
        <end position="122"/>
    </location>
</feature>